<dbReference type="InterPro" id="IPR011993">
    <property type="entry name" value="PH-like_dom_sf"/>
</dbReference>
<sequence>MVTQMHSGVKGKEALCVIPVKNIVAVEKLDENAFTRKNMFQVIHGEKPLYIQASNCVEANEWIEVLSQVSRCNPGRLSTFHPSAYLSGSWLCCKATSESQPGCKPCTTTMLVNIQLDIDCDREIERIFSVFSSNCSKLQKMEGKWGLMDYACASIAVYQGPQMEQEDYSLFTIQDPKETFHTVQAIRQVLEELQEHHVAIRSSITAKYGSQ</sequence>
<evidence type="ECO:0000256" key="4">
    <source>
        <dbReference type="PROSITE-ProRule" id="PRU00432"/>
    </source>
</evidence>
<organism evidence="6 7">
    <name type="scientific">Albula glossodonta</name>
    <name type="common">roundjaw bonefish</name>
    <dbReference type="NCBI Taxonomy" id="121402"/>
    <lineage>
        <taxon>Eukaryota</taxon>
        <taxon>Metazoa</taxon>
        <taxon>Chordata</taxon>
        <taxon>Craniata</taxon>
        <taxon>Vertebrata</taxon>
        <taxon>Euteleostomi</taxon>
        <taxon>Actinopterygii</taxon>
        <taxon>Neopterygii</taxon>
        <taxon>Teleostei</taxon>
        <taxon>Albuliformes</taxon>
        <taxon>Albulidae</taxon>
        <taxon>Albula</taxon>
    </lineage>
</organism>
<feature type="domain" description="PH" evidence="5">
    <location>
        <begin position="1"/>
        <end position="71"/>
    </location>
</feature>
<keyword evidence="2 4" id="KW-0863">Zinc-finger</keyword>
<evidence type="ECO:0000313" key="7">
    <source>
        <dbReference type="Proteomes" id="UP000824540"/>
    </source>
</evidence>
<evidence type="ECO:0000313" key="6">
    <source>
        <dbReference type="EMBL" id="KAG9348211.1"/>
    </source>
</evidence>
<dbReference type="PROSITE" id="PS51113">
    <property type="entry name" value="ZF_BTK"/>
    <property type="match status" value="1"/>
</dbReference>
<keyword evidence="3" id="KW-0862">Zinc</keyword>
<name>A0A8T2PAH1_9TELE</name>
<dbReference type="PROSITE" id="PS50003">
    <property type="entry name" value="PH_DOMAIN"/>
    <property type="match status" value="1"/>
</dbReference>
<dbReference type="SMART" id="SM00107">
    <property type="entry name" value="BTK"/>
    <property type="match status" value="1"/>
</dbReference>
<evidence type="ECO:0000256" key="2">
    <source>
        <dbReference type="ARBA" id="ARBA00022771"/>
    </source>
</evidence>
<dbReference type="Proteomes" id="UP000824540">
    <property type="component" value="Unassembled WGS sequence"/>
</dbReference>
<dbReference type="InterPro" id="IPR039360">
    <property type="entry name" value="Ras_GTPase"/>
</dbReference>
<proteinExistence type="predicted"/>
<evidence type="ECO:0000256" key="1">
    <source>
        <dbReference type="ARBA" id="ARBA00022723"/>
    </source>
</evidence>
<dbReference type="Pfam" id="PF00169">
    <property type="entry name" value="PH"/>
    <property type="match status" value="1"/>
</dbReference>
<keyword evidence="7" id="KW-1185">Reference proteome</keyword>
<dbReference type="InterPro" id="IPR001562">
    <property type="entry name" value="Znf_Btk_motif"/>
</dbReference>
<protein>
    <recommendedName>
        <fullName evidence="5">PH domain-containing protein</fullName>
    </recommendedName>
</protein>
<dbReference type="AlphaFoldDB" id="A0A8T2PAH1"/>
<keyword evidence="1" id="KW-0479">Metal-binding</keyword>
<dbReference type="GO" id="GO:0035556">
    <property type="term" value="P:intracellular signal transduction"/>
    <property type="evidence" value="ECO:0007669"/>
    <property type="project" value="InterPro"/>
</dbReference>
<dbReference type="PANTHER" id="PTHR10194">
    <property type="entry name" value="RAS GTPASE-ACTIVATING PROTEINS"/>
    <property type="match status" value="1"/>
</dbReference>
<dbReference type="Pfam" id="PF00779">
    <property type="entry name" value="BTK"/>
    <property type="match status" value="1"/>
</dbReference>
<accession>A0A8T2PAH1</accession>
<gene>
    <name evidence="6" type="ORF">JZ751_001946</name>
</gene>
<evidence type="ECO:0000256" key="3">
    <source>
        <dbReference type="ARBA" id="ARBA00022833"/>
    </source>
</evidence>
<evidence type="ECO:0000259" key="5">
    <source>
        <dbReference type="PROSITE" id="PS50003"/>
    </source>
</evidence>
<dbReference type="InterPro" id="IPR001849">
    <property type="entry name" value="PH_domain"/>
</dbReference>
<dbReference type="EMBL" id="JAFBMS010000011">
    <property type="protein sequence ID" value="KAG9348211.1"/>
    <property type="molecule type" value="Genomic_DNA"/>
</dbReference>
<dbReference type="PANTHER" id="PTHR10194:SF21">
    <property type="entry name" value="RAS GTPASE-ACTIVATING PROTEIN 2"/>
    <property type="match status" value="1"/>
</dbReference>
<dbReference type="SUPFAM" id="SSF50729">
    <property type="entry name" value="PH domain-like"/>
    <property type="match status" value="1"/>
</dbReference>
<dbReference type="Gene3D" id="2.30.29.30">
    <property type="entry name" value="Pleckstrin-homology domain (PH domain)/Phosphotyrosine-binding domain (PTB)"/>
    <property type="match status" value="1"/>
</dbReference>
<reference evidence="6" key="1">
    <citation type="thesis" date="2021" institute="BYU ScholarsArchive" country="Provo, UT, USA">
        <title>Applications of and Algorithms for Genome Assembly and Genomic Analyses with an Emphasis on Marine Teleosts.</title>
        <authorList>
            <person name="Pickett B.D."/>
        </authorList>
    </citation>
    <scope>NUCLEOTIDE SEQUENCE</scope>
    <source>
        <strain evidence="6">HI-2016</strain>
    </source>
</reference>
<dbReference type="OrthoDB" id="1562946at2759"/>
<dbReference type="PRINTS" id="PR00402">
    <property type="entry name" value="TECBTKDOMAIN"/>
</dbReference>
<comment type="caution">
    <text evidence="6">The sequence shown here is derived from an EMBL/GenBank/DDBJ whole genome shotgun (WGS) entry which is preliminary data.</text>
</comment>
<dbReference type="GO" id="GO:0008270">
    <property type="term" value="F:zinc ion binding"/>
    <property type="evidence" value="ECO:0007669"/>
    <property type="project" value="UniProtKB-KW"/>
</dbReference>